<name>A0A8H6S427_MYCCL</name>
<dbReference type="EMBL" id="JACAZE010000025">
    <property type="protein sequence ID" value="KAF7290935.1"/>
    <property type="molecule type" value="Genomic_DNA"/>
</dbReference>
<dbReference type="AlphaFoldDB" id="A0A8H6S427"/>
<dbReference type="OrthoDB" id="3687641at2759"/>
<accession>A0A8H6S427</accession>
<dbReference type="GO" id="GO:0043386">
    <property type="term" value="P:mycotoxin biosynthetic process"/>
    <property type="evidence" value="ECO:0007669"/>
    <property type="project" value="InterPro"/>
</dbReference>
<proteinExistence type="inferred from homology"/>
<comment type="caution">
    <text evidence="5">The sequence shown here is derived from an EMBL/GenBank/DDBJ whole genome shotgun (WGS) entry which is preliminary data.</text>
</comment>
<dbReference type="InterPro" id="IPR021765">
    <property type="entry name" value="UstYa-like"/>
</dbReference>
<evidence type="ECO:0000256" key="3">
    <source>
        <dbReference type="SAM" id="MobiDB-lite"/>
    </source>
</evidence>
<dbReference type="Pfam" id="PF11807">
    <property type="entry name" value="UstYa"/>
    <property type="match status" value="1"/>
</dbReference>
<evidence type="ECO:0000256" key="1">
    <source>
        <dbReference type="ARBA" id="ARBA00004685"/>
    </source>
</evidence>
<reference evidence="5" key="1">
    <citation type="submission" date="2020-05" db="EMBL/GenBank/DDBJ databases">
        <title>Mycena genomes resolve the evolution of fungal bioluminescence.</title>
        <authorList>
            <person name="Tsai I.J."/>
        </authorList>
    </citation>
    <scope>NUCLEOTIDE SEQUENCE</scope>
    <source>
        <strain evidence="5">110903Hualien_Pintung</strain>
    </source>
</reference>
<evidence type="ECO:0008006" key="7">
    <source>
        <dbReference type="Google" id="ProtNLM"/>
    </source>
</evidence>
<comment type="pathway">
    <text evidence="1">Mycotoxin biosynthesis.</text>
</comment>
<sequence>MPQAQYTRLSDSEEDKPLFEGEEPKAESRSAGLLNHRRWERRLWFLLSGSLLLNIVLVGLYLLRPTVKGAPLLYSPAQSAVEYKLVRFSKGFNLDRPEPMPIYEQEPSDEGDVAWKALWFPNDLRLSKDEARKMHNGTTPLENDREHYMISLEVFHQLHCLDMIRQQLYPERNYTQLPMDHIRHCFGAVRQALMCHGDVTPVVFQWSTHFQQVVQRDDILHECRDFDKIRQWANEHQQLPGPSPDLTIFVEPDLGSDAVFEDPALDKEQE</sequence>
<evidence type="ECO:0000256" key="2">
    <source>
        <dbReference type="ARBA" id="ARBA00035112"/>
    </source>
</evidence>
<gene>
    <name evidence="5" type="ORF">HMN09_01272100</name>
</gene>
<dbReference type="Proteomes" id="UP000613580">
    <property type="component" value="Unassembled WGS sequence"/>
</dbReference>
<dbReference type="PANTHER" id="PTHR33365:SF4">
    <property type="entry name" value="CYCLOCHLOROTINE BIOSYNTHESIS PROTEIN O"/>
    <property type="match status" value="1"/>
</dbReference>
<evidence type="ECO:0000256" key="4">
    <source>
        <dbReference type="SAM" id="Phobius"/>
    </source>
</evidence>
<evidence type="ECO:0000313" key="6">
    <source>
        <dbReference type="Proteomes" id="UP000613580"/>
    </source>
</evidence>
<feature type="region of interest" description="Disordered" evidence="3">
    <location>
        <begin position="1"/>
        <end position="25"/>
    </location>
</feature>
<protein>
    <recommendedName>
        <fullName evidence="7">Tat pathway signal sequence</fullName>
    </recommendedName>
</protein>
<feature type="compositionally biased region" description="Basic and acidic residues" evidence="3">
    <location>
        <begin position="15"/>
        <end position="25"/>
    </location>
</feature>
<comment type="similarity">
    <text evidence="2">Belongs to the ustYa family.</text>
</comment>
<feature type="transmembrane region" description="Helical" evidence="4">
    <location>
        <begin position="43"/>
        <end position="63"/>
    </location>
</feature>
<keyword evidence="4" id="KW-1133">Transmembrane helix</keyword>
<dbReference type="PANTHER" id="PTHR33365">
    <property type="entry name" value="YALI0B05434P"/>
    <property type="match status" value="1"/>
</dbReference>
<evidence type="ECO:0000313" key="5">
    <source>
        <dbReference type="EMBL" id="KAF7290935.1"/>
    </source>
</evidence>
<keyword evidence="4" id="KW-0812">Transmembrane</keyword>
<keyword evidence="4" id="KW-0472">Membrane</keyword>
<organism evidence="5 6">
    <name type="scientific">Mycena chlorophos</name>
    <name type="common">Agaric fungus</name>
    <name type="synonym">Agaricus chlorophos</name>
    <dbReference type="NCBI Taxonomy" id="658473"/>
    <lineage>
        <taxon>Eukaryota</taxon>
        <taxon>Fungi</taxon>
        <taxon>Dikarya</taxon>
        <taxon>Basidiomycota</taxon>
        <taxon>Agaricomycotina</taxon>
        <taxon>Agaricomycetes</taxon>
        <taxon>Agaricomycetidae</taxon>
        <taxon>Agaricales</taxon>
        <taxon>Marasmiineae</taxon>
        <taxon>Mycenaceae</taxon>
        <taxon>Mycena</taxon>
    </lineage>
</organism>
<keyword evidence="6" id="KW-1185">Reference proteome</keyword>